<keyword evidence="1" id="KW-0092">Biotin</keyword>
<dbReference type="EMBL" id="PFFQ01000026">
    <property type="protein sequence ID" value="PIW17201.1"/>
    <property type="molecule type" value="Genomic_DNA"/>
</dbReference>
<accession>A0A2M7G5D5</accession>
<dbReference type="AlphaFoldDB" id="A0A2M7G5D5"/>
<dbReference type="InterPro" id="IPR011053">
    <property type="entry name" value="Single_hybrid_motif"/>
</dbReference>
<evidence type="ECO:0000313" key="4">
    <source>
        <dbReference type="Proteomes" id="UP000231019"/>
    </source>
</evidence>
<comment type="caution">
    <text evidence="3">The sequence shown here is derived from an EMBL/GenBank/DDBJ whole genome shotgun (WGS) entry which is preliminary data.</text>
</comment>
<name>A0A2M7G5D5_9BACT</name>
<dbReference type="FunFam" id="2.40.50.100:FF:000003">
    <property type="entry name" value="Acetyl-CoA carboxylase biotin carboxyl carrier protein"/>
    <property type="match status" value="1"/>
</dbReference>
<reference evidence="3 4" key="1">
    <citation type="submission" date="2017-09" db="EMBL/GenBank/DDBJ databases">
        <title>Depth-based differentiation of microbial function through sediment-hosted aquifers and enrichment of novel symbionts in the deep terrestrial subsurface.</title>
        <authorList>
            <person name="Probst A.J."/>
            <person name="Ladd B."/>
            <person name="Jarett J.K."/>
            <person name="Geller-Mcgrath D.E."/>
            <person name="Sieber C.M."/>
            <person name="Emerson J.B."/>
            <person name="Anantharaman K."/>
            <person name="Thomas B.C."/>
            <person name="Malmstrom R."/>
            <person name="Stieglmeier M."/>
            <person name="Klingl A."/>
            <person name="Woyke T."/>
            <person name="Ryan C.M."/>
            <person name="Banfield J.F."/>
        </authorList>
    </citation>
    <scope>NUCLEOTIDE SEQUENCE [LARGE SCALE GENOMIC DNA]</scope>
    <source>
        <strain evidence="3">CG17_big_fil_post_rev_8_21_14_2_50_48_46</strain>
    </source>
</reference>
<proteinExistence type="predicted"/>
<dbReference type="Pfam" id="PF00364">
    <property type="entry name" value="Biotin_lipoyl"/>
    <property type="match status" value="1"/>
</dbReference>
<dbReference type="Gene3D" id="2.40.50.100">
    <property type="match status" value="1"/>
</dbReference>
<dbReference type="PROSITE" id="PS00188">
    <property type="entry name" value="BIOTIN"/>
    <property type="match status" value="1"/>
</dbReference>
<dbReference type="CDD" id="cd06850">
    <property type="entry name" value="biotinyl_domain"/>
    <property type="match status" value="1"/>
</dbReference>
<evidence type="ECO:0000256" key="1">
    <source>
        <dbReference type="ARBA" id="ARBA00023267"/>
    </source>
</evidence>
<evidence type="ECO:0000313" key="3">
    <source>
        <dbReference type="EMBL" id="PIW17201.1"/>
    </source>
</evidence>
<dbReference type="PROSITE" id="PS50968">
    <property type="entry name" value="BIOTINYL_LIPOYL"/>
    <property type="match status" value="1"/>
</dbReference>
<organism evidence="3 4">
    <name type="scientific">bacterium (Candidatus Blackallbacteria) CG17_big_fil_post_rev_8_21_14_2_50_48_46</name>
    <dbReference type="NCBI Taxonomy" id="2014261"/>
    <lineage>
        <taxon>Bacteria</taxon>
        <taxon>Candidatus Blackallbacteria</taxon>
    </lineage>
</organism>
<dbReference type="PANTHER" id="PTHR45266:SF3">
    <property type="entry name" value="OXALOACETATE DECARBOXYLASE ALPHA CHAIN"/>
    <property type="match status" value="1"/>
</dbReference>
<dbReference type="PANTHER" id="PTHR45266">
    <property type="entry name" value="OXALOACETATE DECARBOXYLASE ALPHA CHAIN"/>
    <property type="match status" value="1"/>
</dbReference>
<dbReference type="InterPro" id="IPR050709">
    <property type="entry name" value="Biotin_Carboxyl_Carrier/Decarb"/>
</dbReference>
<dbReference type="Proteomes" id="UP000231019">
    <property type="component" value="Unassembled WGS sequence"/>
</dbReference>
<feature type="domain" description="Lipoyl-binding" evidence="2">
    <location>
        <begin position="58"/>
        <end position="134"/>
    </location>
</feature>
<evidence type="ECO:0000259" key="2">
    <source>
        <dbReference type="PROSITE" id="PS50968"/>
    </source>
</evidence>
<dbReference type="SUPFAM" id="SSF51230">
    <property type="entry name" value="Single hybrid motif"/>
    <property type="match status" value="1"/>
</dbReference>
<dbReference type="InterPro" id="IPR001882">
    <property type="entry name" value="Biotin_BS"/>
</dbReference>
<dbReference type="InterPro" id="IPR000089">
    <property type="entry name" value="Biotin_lipoyl"/>
</dbReference>
<protein>
    <recommendedName>
        <fullName evidence="2">Lipoyl-binding domain-containing protein</fullName>
    </recommendedName>
</protein>
<gene>
    <name evidence="3" type="ORF">COW36_09520</name>
</gene>
<sequence>MKTSDFKLFNQIKVSDTWLRLEFLWKNQAESVLYCQQRQQFLWQGQILERELETSLLKAVSPHSGSEILAPMAGKVTEIFISEDRQISANETLLYLEAMKMRIEIKAPRAALVSKLLVKEGDQVELAQLLVKLKT</sequence>